<accession>A0A5C4JQS4</accession>
<feature type="domain" description="Metallo-beta-lactamase" evidence="6">
    <location>
        <begin position="103"/>
        <end position="304"/>
    </location>
</feature>
<dbReference type="CDD" id="cd07720">
    <property type="entry name" value="OPHC2-like_MBL-fold"/>
    <property type="match status" value="1"/>
</dbReference>
<dbReference type="Pfam" id="PF00753">
    <property type="entry name" value="Lactamase_B"/>
    <property type="match status" value="1"/>
</dbReference>
<reference evidence="7 8" key="1">
    <citation type="submission" date="2019-06" db="EMBL/GenBank/DDBJ databases">
        <title>Martelella lutilitoris sp. nov., isolated from a tidal mudflat.</title>
        <authorList>
            <person name="Kim Y.-J."/>
        </authorList>
    </citation>
    <scope>NUCLEOTIDE SEQUENCE [LARGE SCALE GENOMIC DNA]</scope>
    <source>
        <strain evidence="7 8">GH2-6</strain>
    </source>
</reference>
<dbReference type="InterPro" id="IPR001279">
    <property type="entry name" value="Metallo-B-lactamas"/>
</dbReference>
<keyword evidence="2" id="KW-0479">Metal-binding</keyword>
<protein>
    <submittedName>
        <fullName evidence="7">MBL fold metallo-hydrolase</fullName>
    </submittedName>
</protein>
<keyword evidence="3 7" id="KW-0378">Hydrolase</keyword>
<gene>
    <name evidence="7" type="ORF">FF124_12300</name>
</gene>
<comment type="similarity">
    <text evidence="1">Belongs to the metallo-beta-lactamase superfamily.</text>
</comment>
<feature type="chain" id="PRO_5022767940" evidence="5">
    <location>
        <begin position="35"/>
        <end position="331"/>
    </location>
</feature>
<dbReference type="EMBL" id="VCLB01000006">
    <property type="protein sequence ID" value="TNB47627.1"/>
    <property type="molecule type" value="Genomic_DNA"/>
</dbReference>
<name>A0A5C4JQS4_9HYPH</name>
<dbReference type="PANTHER" id="PTHR42978:SF6">
    <property type="entry name" value="QUORUM-QUENCHING LACTONASE YTNP-RELATED"/>
    <property type="match status" value="1"/>
</dbReference>
<comment type="caution">
    <text evidence="7">The sequence shown here is derived from an EMBL/GenBank/DDBJ whole genome shotgun (WGS) entry which is preliminary data.</text>
</comment>
<sequence length="331" mass="35926">MTENTGINRRRLMAGAGLAAIATPFVSGVASAMAQNTEGDSMKMADAPPSDSFDLGDFKLLVVEDGTRLMENPGETFGTGQAPETVAALLEENFLPPDKLINGFAPVLVDTGNETVLFDTGMGPAGRSWGAGRLREGLIANGYQPEDIDIVVITHMHGDHINGLMEEDGPAFPNARYVFGEKEYAFWSDDARMGTPAEGGHQSVKKLVTPLVDQATFIGGGDEVVPGITAMDAFGHTPGHLIFMLNSGDERLLLTADTANQYVLSLQRPDWHVRFDMDKEMAAATRKKVFDMVAAERIPFLGYHMPFPAVGYVEKVGDGYRFMPKTYQFKV</sequence>
<dbReference type="PROSITE" id="PS51318">
    <property type="entry name" value="TAT"/>
    <property type="match status" value="1"/>
</dbReference>
<dbReference type="OrthoDB" id="9773738at2"/>
<organism evidence="7 8">
    <name type="scientific">Martelella lutilitoris</name>
    <dbReference type="NCBI Taxonomy" id="2583532"/>
    <lineage>
        <taxon>Bacteria</taxon>
        <taxon>Pseudomonadati</taxon>
        <taxon>Pseudomonadota</taxon>
        <taxon>Alphaproteobacteria</taxon>
        <taxon>Hyphomicrobiales</taxon>
        <taxon>Aurantimonadaceae</taxon>
        <taxon>Martelella</taxon>
    </lineage>
</organism>
<evidence type="ECO:0000256" key="5">
    <source>
        <dbReference type="SAM" id="SignalP"/>
    </source>
</evidence>
<keyword evidence="4" id="KW-0862">Zinc</keyword>
<dbReference type="Gene3D" id="3.60.15.10">
    <property type="entry name" value="Ribonuclease Z/Hydroxyacylglutathione hydrolase-like"/>
    <property type="match status" value="1"/>
</dbReference>
<evidence type="ECO:0000313" key="7">
    <source>
        <dbReference type="EMBL" id="TNB47627.1"/>
    </source>
</evidence>
<feature type="signal peptide" evidence="5">
    <location>
        <begin position="1"/>
        <end position="34"/>
    </location>
</feature>
<dbReference type="SUPFAM" id="SSF56281">
    <property type="entry name" value="Metallo-hydrolase/oxidoreductase"/>
    <property type="match status" value="1"/>
</dbReference>
<evidence type="ECO:0000256" key="3">
    <source>
        <dbReference type="ARBA" id="ARBA00022801"/>
    </source>
</evidence>
<evidence type="ECO:0000256" key="1">
    <source>
        <dbReference type="ARBA" id="ARBA00007749"/>
    </source>
</evidence>
<dbReference type="PANTHER" id="PTHR42978">
    <property type="entry name" value="QUORUM-QUENCHING LACTONASE YTNP-RELATED-RELATED"/>
    <property type="match status" value="1"/>
</dbReference>
<dbReference type="AlphaFoldDB" id="A0A5C4JQS4"/>
<evidence type="ECO:0000256" key="2">
    <source>
        <dbReference type="ARBA" id="ARBA00022723"/>
    </source>
</evidence>
<evidence type="ECO:0000256" key="4">
    <source>
        <dbReference type="ARBA" id="ARBA00022833"/>
    </source>
</evidence>
<dbReference type="Proteomes" id="UP000307874">
    <property type="component" value="Unassembled WGS sequence"/>
</dbReference>
<keyword evidence="5" id="KW-0732">Signal</keyword>
<evidence type="ECO:0000259" key="6">
    <source>
        <dbReference type="SMART" id="SM00849"/>
    </source>
</evidence>
<dbReference type="InterPro" id="IPR006311">
    <property type="entry name" value="TAT_signal"/>
</dbReference>
<dbReference type="InterPro" id="IPR051013">
    <property type="entry name" value="MBL_superfamily_lactonases"/>
</dbReference>
<dbReference type="RefSeq" id="WP_138748788.1">
    <property type="nucleotide sequence ID" value="NZ_VCLB01000006.1"/>
</dbReference>
<evidence type="ECO:0000313" key="8">
    <source>
        <dbReference type="Proteomes" id="UP000307874"/>
    </source>
</evidence>
<keyword evidence="8" id="KW-1185">Reference proteome</keyword>
<proteinExistence type="inferred from homology"/>
<dbReference type="GO" id="GO:0046872">
    <property type="term" value="F:metal ion binding"/>
    <property type="evidence" value="ECO:0007669"/>
    <property type="project" value="UniProtKB-KW"/>
</dbReference>
<dbReference type="SMART" id="SM00849">
    <property type="entry name" value="Lactamase_B"/>
    <property type="match status" value="1"/>
</dbReference>
<dbReference type="InterPro" id="IPR036866">
    <property type="entry name" value="RibonucZ/Hydroxyglut_hydro"/>
</dbReference>
<dbReference type="GO" id="GO:0016787">
    <property type="term" value="F:hydrolase activity"/>
    <property type="evidence" value="ECO:0007669"/>
    <property type="project" value="UniProtKB-KW"/>
</dbReference>